<dbReference type="InterPro" id="IPR001374">
    <property type="entry name" value="R3H_dom"/>
</dbReference>
<proteinExistence type="predicted"/>
<dbReference type="InterPro" id="IPR039247">
    <property type="entry name" value="KhpB"/>
</dbReference>
<dbReference type="InterPro" id="IPR015946">
    <property type="entry name" value="KH_dom-like_a/b"/>
</dbReference>
<reference evidence="2 3" key="1">
    <citation type="journal article" date="2016" name="Nat. Commun.">
        <title>Thousands of microbial genomes shed light on interconnected biogeochemical processes in an aquifer system.</title>
        <authorList>
            <person name="Anantharaman K."/>
            <person name="Brown C.T."/>
            <person name="Hug L.A."/>
            <person name="Sharon I."/>
            <person name="Castelle C.J."/>
            <person name="Probst A.J."/>
            <person name="Thomas B.C."/>
            <person name="Singh A."/>
            <person name="Wilkins M.J."/>
            <person name="Karaoz U."/>
            <person name="Brodie E.L."/>
            <person name="Williams K.H."/>
            <person name="Hubbard S.S."/>
            <person name="Banfield J.F."/>
        </authorList>
    </citation>
    <scope>NUCLEOTIDE SEQUENCE [LARGE SCALE GENOMIC DNA]</scope>
</reference>
<dbReference type="Pfam" id="PF13083">
    <property type="entry name" value="KH_KhpA-B"/>
    <property type="match status" value="1"/>
</dbReference>
<dbReference type="PROSITE" id="PS51061">
    <property type="entry name" value="R3H"/>
    <property type="match status" value="1"/>
</dbReference>
<evidence type="ECO:0000259" key="1">
    <source>
        <dbReference type="PROSITE" id="PS51061"/>
    </source>
</evidence>
<dbReference type="AlphaFoldDB" id="A0A1F7YL00"/>
<dbReference type="Proteomes" id="UP000178851">
    <property type="component" value="Unassembled WGS sequence"/>
</dbReference>
<dbReference type="Pfam" id="PF01424">
    <property type="entry name" value="R3H"/>
    <property type="match status" value="1"/>
</dbReference>
<evidence type="ECO:0000313" key="2">
    <source>
        <dbReference type="EMBL" id="OGM28016.1"/>
    </source>
</evidence>
<dbReference type="GO" id="GO:0003723">
    <property type="term" value="F:RNA binding"/>
    <property type="evidence" value="ECO:0007669"/>
    <property type="project" value="InterPro"/>
</dbReference>
<dbReference type="Gene3D" id="3.30.300.20">
    <property type="match status" value="1"/>
</dbReference>
<feature type="domain" description="R3H" evidence="1">
    <location>
        <begin position="89"/>
        <end position="153"/>
    </location>
</feature>
<sequence length="153" mass="17151">MKKVDETKVVGELANELLSLMGVKATTEVSQDKESDSLRVEINAGEETGLLIGSHGLTLTAIQSFLGLALKQKTGEWKRITVDIGEYKQKQEEYFVNLARETAKRAKSTGKPQYLYNLTAEQRRIIHMSLTDNKEVKTESFGEGQERYLVVSP</sequence>
<evidence type="ECO:0000313" key="3">
    <source>
        <dbReference type="Proteomes" id="UP000178851"/>
    </source>
</evidence>
<dbReference type="SUPFAM" id="SSF82708">
    <property type="entry name" value="R3H domain"/>
    <property type="match status" value="1"/>
</dbReference>
<comment type="caution">
    <text evidence="2">The sequence shown here is derived from an EMBL/GenBank/DDBJ whole genome shotgun (WGS) entry which is preliminary data.</text>
</comment>
<gene>
    <name evidence="2" type="ORF">A2627_00545</name>
</gene>
<dbReference type="CDD" id="cd02414">
    <property type="entry name" value="KH-II_Jag"/>
    <property type="match status" value="1"/>
</dbReference>
<organism evidence="2 3">
    <name type="scientific">Candidatus Woesebacteria bacterium RIFCSPHIGHO2_01_FULL_39_28</name>
    <dbReference type="NCBI Taxonomy" id="1802496"/>
    <lineage>
        <taxon>Bacteria</taxon>
        <taxon>Candidatus Woeseibacteriota</taxon>
    </lineage>
</organism>
<dbReference type="InterPro" id="IPR036867">
    <property type="entry name" value="R3H_dom_sf"/>
</dbReference>
<dbReference type="Gene3D" id="3.30.1370.50">
    <property type="entry name" value="R3H-like domain"/>
    <property type="match status" value="1"/>
</dbReference>
<name>A0A1F7YL00_9BACT</name>
<dbReference type="InterPro" id="IPR034079">
    <property type="entry name" value="R3H_KhpB"/>
</dbReference>
<dbReference type="PANTHER" id="PTHR35800">
    <property type="entry name" value="PROTEIN JAG"/>
    <property type="match status" value="1"/>
</dbReference>
<dbReference type="PANTHER" id="PTHR35800:SF1">
    <property type="entry name" value="RNA-BINDING PROTEIN KHPB"/>
    <property type="match status" value="1"/>
</dbReference>
<dbReference type="EMBL" id="MGGI01000001">
    <property type="protein sequence ID" value="OGM28016.1"/>
    <property type="molecule type" value="Genomic_DNA"/>
</dbReference>
<protein>
    <recommendedName>
        <fullName evidence="1">R3H domain-containing protein</fullName>
    </recommendedName>
</protein>
<dbReference type="CDD" id="cd02644">
    <property type="entry name" value="R3H_jag"/>
    <property type="match status" value="1"/>
</dbReference>
<accession>A0A1F7YL00</accession>
<dbReference type="InterPro" id="IPR038008">
    <property type="entry name" value="Jag_KH"/>
</dbReference>
<dbReference type="SMART" id="SM00393">
    <property type="entry name" value="R3H"/>
    <property type="match status" value="1"/>
</dbReference>